<evidence type="ECO:0000256" key="6">
    <source>
        <dbReference type="ARBA" id="ARBA00023136"/>
    </source>
</evidence>
<feature type="transmembrane region" description="Helical" evidence="7">
    <location>
        <begin position="400"/>
        <end position="420"/>
    </location>
</feature>
<dbReference type="InterPro" id="IPR006726">
    <property type="entry name" value="PHBA_efflux_AaeB/fusaric-R"/>
</dbReference>
<keyword evidence="9" id="KW-1185">Reference proteome</keyword>
<organism evidence="8 9">
    <name type="scientific">Ferrimonas gelatinilytica</name>
    <dbReference type="NCBI Taxonomy" id="1255257"/>
    <lineage>
        <taxon>Bacteria</taxon>
        <taxon>Pseudomonadati</taxon>
        <taxon>Pseudomonadota</taxon>
        <taxon>Gammaproteobacteria</taxon>
        <taxon>Alteromonadales</taxon>
        <taxon>Ferrimonadaceae</taxon>
        <taxon>Ferrimonas</taxon>
    </lineage>
</organism>
<accession>A0ABP9SBB1</accession>
<proteinExistence type="predicted"/>
<keyword evidence="5 7" id="KW-1133">Transmembrane helix</keyword>
<evidence type="ECO:0000256" key="2">
    <source>
        <dbReference type="ARBA" id="ARBA00022448"/>
    </source>
</evidence>
<dbReference type="PANTHER" id="PTHR30509:SF9">
    <property type="entry name" value="MULTIDRUG RESISTANCE PROTEIN MDTO"/>
    <property type="match status" value="1"/>
</dbReference>
<gene>
    <name evidence="8" type="ORF">GCM10025772_22430</name>
</gene>
<feature type="transmembrane region" description="Helical" evidence="7">
    <location>
        <begin position="55"/>
        <end position="73"/>
    </location>
</feature>
<evidence type="ECO:0000256" key="4">
    <source>
        <dbReference type="ARBA" id="ARBA00022692"/>
    </source>
</evidence>
<evidence type="ECO:0000313" key="9">
    <source>
        <dbReference type="Proteomes" id="UP001501600"/>
    </source>
</evidence>
<evidence type="ECO:0000256" key="3">
    <source>
        <dbReference type="ARBA" id="ARBA00022475"/>
    </source>
</evidence>
<sequence>MLSAQTKEAIKVALAMSLSILIALWFGWNKPYWAAIVVIVLAITDSRSHSLHKGYNRLFGTVLGILMAFMLLGNFAQQPLLFISCFLLISLVWVYLSGCPYYGYGFQMSLTICALIAAMGGTDPNTTFTLAMLRIQENLLGIIVFSLVFTFLWPESAQSRFFQQLSEALEKDLAQIRALRDLLRGESTEELPAAKIHYQWLQEQLKLPLGSSYILRFRPQHWRKMLDSLESATAMLTDIHQLWAKGAPRNEAETEQYRVQLAEAERQLLALKTMADNGGRKPLELEEANVSTEADVADPVTLHPGLVTAHRQLIEATDQAAMALGQRPGDGSVERRRIPGISLRLNAQARLNQALAAVLIMASGLALWIYLPVPLGILFPLLCVVYANVSVAMPRIMLRYVFTAFTFFSILSLVQYVFILPTLTEAWQLGLFYFLNTLLIWRLFAAPEHLLLRVLGAQMLVMMTAGALYLTPVYSITLSLTMMVTIFIVLFIVNFFMKLLRLGEPEQAT</sequence>
<dbReference type="PANTHER" id="PTHR30509">
    <property type="entry name" value="P-HYDROXYBENZOIC ACID EFFLUX PUMP SUBUNIT-RELATED"/>
    <property type="match status" value="1"/>
</dbReference>
<comment type="subcellular location">
    <subcellularLocation>
        <location evidence="1">Cell membrane</location>
        <topology evidence="1">Multi-pass membrane protein</topology>
    </subcellularLocation>
</comment>
<keyword evidence="3" id="KW-1003">Cell membrane</keyword>
<keyword evidence="6 7" id="KW-0472">Membrane</keyword>
<feature type="transmembrane region" description="Helical" evidence="7">
    <location>
        <begin position="476"/>
        <end position="497"/>
    </location>
</feature>
<keyword evidence="2" id="KW-0813">Transport</keyword>
<dbReference type="Pfam" id="PF04632">
    <property type="entry name" value="FUSC"/>
    <property type="match status" value="1"/>
</dbReference>
<name>A0ABP9SBB1_9GAMM</name>
<protein>
    <submittedName>
        <fullName evidence="8">FUSC family protein</fullName>
    </submittedName>
</protein>
<comment type="caution">
    <text evidence="8">The sequence shown here is derived from an EMBL/GenBank/DDBJ whole genome shotgun (WGS) entry which is preliminary data.</text>
</comment>
<reference evidence="9" key="1">
    <citation type="journal article" date="2019" name="Int. J. Syst. Evol. Microbiol.">
        <title>The Global Catalogue of Microorganisms (GCM) 10K type strain sequencing project: providing services to taxonomists for standard genome sequencing and annotation.</title>
        <authorList>
            <consortium name="The Broad Institute Genomics Platform"/>
            <consortium name="The Broad Institute Genome Sequencing Center for Infectious Disease"/>
            <person name="Wu L."/>
            <person name="Ma J."/>
        </authorList>
    </citation>
    <scope>NUCLEOTIDE SEQUENCE [LARGE SCALE GENOMIC DNA]</scope>
    <source>
        <strain evidence="9">JCM 18720</strain>
    </source>
</reference>
<feature type="transmembrane region" description="Helical" evidence="7">
    <location>
        <begin position="79"/>
        <end position="96"/>
    </location>
</feature>
<evidence type="ECO:0000256" key="7">
    <source>
        <dbReference type="SAM" id="Phobius"/>
    </source>
</evidence>
<dbReference type="Proteomes" id="UP001501600">
    <property type="component" value="Unassembled WGS sequence"/>
</dbReference>
<dbReference type="EMBL" id="BAABLF010000014">
    <property type="protein sequence ID" value="GAA5192692.1"/>
    <property type="molecule type" value="Genomic_DNA"/>
</dbReference>
<feature type="transmembrane region" description="Helical" evidence="7">
    <location>
        <begin position="451"/>
        <end position="470"/>
    </location>
</feature>
<feature type="transmembrane region" description="Helical" evidence="7">
    <location>
        <begin position="426"/>
        <end position="444"/>
    </location>
</feature>
<keyword evidence="4 7" id="KW-0812">Transmembrane</keyword>
<evidence type="ECO:0000256" key="1">
    <source>
        <dbReference type="ARBA" id="ARBA00004651"/>
    </source>
</evidence>
<evidence type="ECO:0000256" key="5">
    <source>
        <dbReference type="ARBA" id="ARBA00022989"/>
    </source>
</evidence>
<feature type="transmembrane region" description="Helical" evidence="7">
    <location>
        <begin position="32"/>
        <end position="48"/>
    </location>
</feature>
<evidence type="ECO:0000313" key="8">
    <source>
        <dbReference type="EMBL" id="GAA5192692.1"/>
    </source>
</evidence>
<dbReference type="RefSeq" id="WP_345317157.1">
    <property type="nucleotide sequence ID" value="NZ_BAABLF010000014.1"/>
</dbReference>